<proteinExistence type="predicted"/>
<feature type="compositionally biased region" description="Basic residues" evidence="1">
    <location>
        <begin position="528"/>
        <end position="551"/>
    </location>
</feature>
<accession>A0A5C3F849</accession>
<keyword evidence="2" id="KW-0812">Transmembrane</keyword>
<feature type="compositionally biased region" description="Gly residues" evidence="1">
    <location>
        <begin position="468"/>
        <end position="477"/>
    </location>
</feature>
<feature type="region of interest" description="Disordered" evidence="1">
    <location>
        <begin position="155"/>
        <end position="212"/>
    </location>
</feature>
<reference evidence="3 4" key="1">
    <citation type="submission" date="2018-03" db="EMBL/GenBank/DDBJ databases">
        <authorList>
            <person name="Guldener U."/>
        </authorList>
    </citation>
    <scope>NUCLEOTIDE SEQUENCE [LARGE SCALE GENOMIC DNA]</scope>
    <source>
        <strain evidence="3 4">DAOM196992</strain>
    </source>
</reference>
<keyword evidence="4" id="KW-1185">Reference proteome</keyword>
<protein>
    <submittedName>
        <fullName evidence="3">Uncharacterized protein</fullName>
    </submittedName>
</protein>
<feature type="compositionally biased region" description="Acidic residues" evidence="1">
    <location>
        <begin position="343"/>
        <end position="357"/>
    </location>
</feature>
<sequence length="645" mass="70318">MAMQQEAYPSYAPGYPPPSPSSPYYQQSPGNQRRWSAEQSRPHTPSSRGQGARMPDRRESYDRPPSRSPLSHAGAAQGYHAASASDDYEERDLGEIAAANQAAQERNWGPHTALSEAAERTVGVAPGQYFRHNSMPPPAQQHYEPERYDGGFYLEPPGTHAAHDFGVRPGASSPSHASSHTLGANSRRSLPVYRSPSVQPSVTSPASEPPPNIFDVTARHHLPGGHARPEDMYDHRPYPSPHGAGEHLPDFPAWSQTWYGGHHSADGHAYTMVPPGSGQSGWESETLSYGRAGRGTPYGPYPHGHHPGDGRIADHVKEERIRMLEKEFGPKVSHKNRAKGADGADEDDEEANADDTEPLPLGSVDPKGRLVLPNRKLRIGVRWSQCLVSLTGAALGIGGYLLIKPKEDPAPLNTLPTWIMYIVSVLSTLVCVWLYALRPMCVNPLRKADTMSGGGPGGMGGMLIPVLGGGGPGGRGRPGGRMKRGMAQPGPTVNVIVDPTMLGKGHDSSSDSDSDSDSVDTLPGGNRRDRRSKRHHHRRHHRHHHRRHHHKGMLETIKMQAIWQFHRKWLKVYTFVDALFCLLWGVVAVWTIGFGGKCSPGSFEGWCDIFNGAMACAAINTAVFATAVYVDARDLKASERPPNAR</sequence>
<feature type="transmembrane region" description="Helical" evidence="2">
    <location>
        <begin position="572"/>
        <end position="592"/>
    </location>
</feature>
<gene>
    <name evidence="3" type="ORF">PSFLO_05326</name>
</gene>
<feature type="compositionally biased region" description="Polar residues" evidence="1">
    <location>
        <begin position="31"/>
        <end position="49"/>
    </location>
</feature>
<feature type="region of interest" description="Disordered" evidence="1">
    <location>
        <begin position="468"/>
        <end position="551"/>
    </location>
</feature>
<feature type="compositionally biased region" description="Basic and acidic residues" evidence="1">
    <location>
        <begin position="54"/>
        <end position="65"/>
    </location>
</feature>
<evidence type="ECO:0000256" key="1">
    <source>
        <dbReference type="SAM" id="MobiDB-lite"/>
    </source>
</evidence>
<feature type="compositionally biased region" description="Low complexity" evidence="1">
    <location>
        <begin position="71"/>
        <end position="85"/>
    </location>
</feature>
<evidence type="ECO:0000256" key="2">
    <source>
        <dbReference type="SAM" id="Phobius"/>
    </source>
</evidence>
<feature type="compositionally biased region" description="Polar residues" evidence="1">
    <location>
        <begin position="196"/>
        <end position="206"/>
    </location>
</feature>
<organism evidence="3 4">
    <name type="scientific">Pseudozyma flocculosa</name>
    <dbReference type="NCBI Taxonomy" id="84751"/>
    <lineage>
        <taxon>Eukaryota</taxon>
        <taxon>Fungi</taxon>
        <taxon>Dikarya</taxon>
        <taxon>Basidiomycota</taxon>
        <taxon>Ustilaginomycotina</taxon>
        <taxon>Ustilaginomycetes</taxon>
        <taxon>Ustilaginales</taxon>
        <taxon>Ustilaginaceae</taxon>
        <taxon>Pseudozyma</taxon>
    </lineage>
</organism>
<feature type="transmembrane region" description="Helical" evidence="2">
    <location>
        <begin position="383"/>
        <end position="403"/>
    </location>
</feature>
<dbReference type="OrthoDB" id="3253553at2759"/>
<feature type="region of interest" description="Disordered" evidence="1">
    <location>
        <begin position="326"/>
        <end position="366"/>
    </location>
</feature>
<dbReference type="Proteomes" id="UP000323386">
    <property type="component" value="Unassembled WGS sequence"/>
</dbReference>
<name>A0A5C3F849_9BASI</name>
<feature type="transmembrane region" description="Helical" evidence="2">
    <location>
        <begin position="612"/>
        <end position="630"/>
    </location>
</feature>
<keyword evidence="2" id="KW-1133">Transmembrane helix</keyword>
<evidence type="ECO:0000313" key="3">
    <source>
        <dbReference type="EMBL" id="SPO39845.1"/>
    </source>
</evidence>
<feature type="compositionally biased region" description="Low complexity" evidence="1">
    <location>
        <begin position="169"/>
        <end position="180"/>
    </location>
</feature>
<keyword evidence="2" id="KW-0472">Membrane</keyword>
<evidence type="ECO:0000313" key="4">
    <source>
        <dbReference type="Proteomes" id="UP000323386"/>
    </source>
</evidence>
<dbReference type="EMBL" id="OOIP01000016">
    <property type="protein sequence ID" value="SPO39845.1"/>
    <property type="molecule type" value="Genomic_DNA"/>
</dbReference>
<feature type="transmembrane region" description="Helical" evidence="2">
    <location>
        <begin position="418"/>
        <end position="437"/>
    </location>
</feature>
<dbReference type="AlphaFoldDB" id="A0A5C3F849"/>
<feature type="region of interest" description="Disordered" evidence="1">
    <location>
        <begin position="1"/>
        <end position="120"/>
    </location>
</feature>